<dbReference type="PANTHER" id="PTHR21666:SF294">
    <property type="entry name" value="PEPTIDASE M23"/>
    <property type="match status" value="1"/>
</dbReference>
<evidence type="ECO:0000313" key="4">
    <source>
        <dbReference type="Proteomes" id="UP000033054"/>
    </source>
</evidence>
<reference evidence="3 4" key="1">
    <citation type="journal article" date="2014" name="Curr. Microbiol.">
        <title>Spirosoma radiotolerans sp. nov., a gamma-radiation-resistant bacterium isolated from gamma ray-irradiated soil.</title>
        <authorList>
            <person name="Lee J.J."/>
            <person name="Srinivasan S."/>
            <person name="Lim S."/>
            <person name="Joe M."/>
            <person name="Im S."/>
            <person name="Bae S.I."/>
            <person name="Park K.R."/>
            <person name="Han J.H."/>
            <person name="Park S.H."/>
            <person name="Joo B.M."/>
            <person name="Park S.J."/>
            <person name="Kim M.K."/>
        </authorList>
    </citation>
    <scope>NUCLEOTIDE SEQUENCE [LARGE SCALE GENOMIC DNA]</scope>
    <source>
        <strain evidence="3 4">DG5A</strain>
    </source>
</reference>
<protein>
    <recommendedName>
        <fullName evidence="2">M23ase beta-sheet core domain-containing protein</fullName>
    </recommendedName>
</protein>
<dbReference type="STRING" id="1379870.SD10_09600"/>
<dbReference type="OrthoDB" id="1112802at2"/>
<dbReference type="Proteomes" id="UP000033054">
    <property type="component" value="Chromosome"/>
</dbReference>
<evidence type="ECO:0000256" key="1">
    <source>
        <dbReference type="SAM" id="SignalP"/>
    </source>
</evidence>
<dbReference type="InterPro" id="IPR011055">
    <property type="entry name" value="Dup_hybrid_motif"/>
</dbReference>
<accession>A0A0E3ZVI3</accession>
<dbReference type="RefSeq" id="WP_046573604.1">
    <property type="nucleotide sequence ID" value="NZ_CP010429.1"/>
</dbReference>
<feature type="chain" id="PRO_5002417312" description="M23ase beta-sheet core domain-containing protein" evidence="1">
    <location>
        <begin position="21"/>
        <end position="312"/>
    </location>
</feature>
<dbReference type="InterPro" id="IPR016047">
    <property type="entry name" value="M23ase_b-sheet_dom"/>
</dbReference>
<dbReference type="PATRIC" id="fig|1379870.5.peg.2089"/>
<gene>
    <name evidence="3" type="ORF">SD10_09600</name>
</gene>
<dbReference type="PANTHER" id="PTHR21666">
    <property type="entry name" value="PEPTIDASE-RELATED"/>
    <property type="match status" value="1"/>
</dbReference>
<keyword evidence="1" id="KW-0732">Signal</keyword>
<evidence type="ECO:0000259" key="2">
    <source>
        <dbReference type="Pfam" id="PF01551"/>
    </source>
</evidence>
<dbReference type="KEGG" id="srd:SD10_09600"/>
<dbReference type="AlphaFoldDB" id="A0A0E3ZVI3"/>
<dbReference type="InterPro" id="IPR050570">
    <property type="entry name" value="Cell_wall_metabolism_enzyme"/>
</dbReference>
<dbReference type="Pfam" id="PF01551">
    <property type="entry name" value="Peptidase_M23"/>
    <property type="match status" value="1"/>
</dbReference>
<dbReference type="GO" id="GO:0004222">
    <property type="term" value="F:metalloendopeptidase activity"/>
    <property type="evidence" value="ECO:0007669"/>
    <property type="project" value="TreeGrafter"/>
</dbReference>
<proteinExistence type="predicted"/>
<dbReference type="EMBL" id="CP010429">
    <property type="protein sequence ID" value="AKD55120.1"/>
    <property type="molecule type" value="Genomic_DNA"/>
</dbReference>
<organism evidence="3 4">
    <name type="scientific">Spirosoma radiotolerans</name>
    <dbReference type="NCBI Taxonomy" id="1379870"/>
    <lineage>
        <taxon>Bacteria</taxon>
        <taxon>Pseudomonadati</taxon>
        <taxon>Bacteroidota</taxon>
        <taxon>Cytophagia</taxon>
        <taxon>Cytophagales</taxon>
        <taxon>Cytophagaceae</taxon>
        <taxon>Spirosoma</taxon>
    </lineage>
</organism>
<sequence>MIRLFTLISLTLLLFTRTNAQSPIEVFYEKDNTGAYAFFCRNMGFCPYTVTVTFTELTGLRASVTLPYQADVRPGQYSLFKLQPQPNQSNSFRYKVSFIKGCKQPKVDTAVVYLLPASPGKRVSATELAYIGKLYAGQADPKDWYSLAIKMNSGDTVFAARRGTVSAVRSDAALIGTHLGFNRDDNMVEINHPDCSFATYTVFRPKSIFVEPGQFVEAGTPLGIVGGENYDFGPHVRFAVHYNYEAPVIKNGQPTDEKHYWAYVPVRFWLKDEQQAGRLVPRTLYLSDHPASIIEQEMSKRELKKWQKSHLK</sequence>
<feature type="domain" description="M23ase beta-sheet core" evidence="2">
    <location>
        <begin position="145"/>
        <end position="244"/>
    </location>
</feature>
<evidence type="ECO:0000313" key="3">
    <source>
        <dbReference type="EMBL" id="AKD55120.1"/>
    </source>
</evidence>
<dbReference type="CDD" id="cd12797">
    <property type="entry name" value="M23_peptidase"/>
    <property type="match status" value="1"/>
</dbReference>
<dbReference type="SUPFAM" id="SSF51261">
    <property type="entry name" value="Duplicated hybrid motif"/>
    <property type="match status" value="1"/>
</dbReference>
<name>A0A0E3ZVI3_9BACT</name>
<dbReference type="HOGENOM" id="CLU_938950_0_0_10"/>
<feature type="signal peptide" evidence="1">
    <location>
        <begin position="1"/>
        <end position="20"/>
    </location>
</feature>
<keyword evidence="4" id="KW-1185">Reference proteome</keyword>
<dbReference type="Gene3D" id="2.70.70.10">
    <property type="entry name" value="Glucose Permease (Domain IIA)"/>
    <property type="match status" value="1"/>
</dbReference>